<evidence type="ECO:0000256" key="1">
    <source>
        <dbReference type="SAM" id="MobiDB-lite"/>
    </source>
</evidence>
<keyword evidence="3" id="KW-1185">Reference proteome</keyword>
<dbReference type="EMBL" id="JAQIPB010000006">
    <property type="protein sequence ID" value="MDA7417602.1"/>
    <property type="molecule type" value="Genomic_DNA"/>
</dbReference>
<accession>A0AAE3SZW2</accession>
<evidence type="ECO:0000313" key="2">
    <source>
        <dbReference type="EMBL" id="MDA7417602.1"/>
    </source>
</evidence>
<evidence type="ECO:0000313" key="3">
    <source>
        <dbReference type="Proteomes" id="UP001212602"/>
    </source>
</evidence>
<organism evidence="2 3">
    <name type="scientific">Xenophilus arseniciresistens</name>
    <dbReference type="NCBI Taxonomy" id="1283306"/>
    <lineage>
        <taxon>Bacteria</taxon>
        <taxon>Pseudomonadati</taxon>
        <taxon>Pseudomonadota</taxon>
        <taxon>Betaproteobacteria</taxon>
        <taxon>Burkholderiales</taxon>
        <taxon>Comamonadaceae</taxon>
        <taxon>Xenophilus</taxon>
    </lineage>
</organism>
<dbReference type="AlphaFoldDB" id="A0AAE3SZW2"/>
<sequence length="138" mass="15006">MGLLERVRLTALNSLQLLMMLEVMQAWTRADAEDLSEAARQAHADLIEPDDDEGADPAERERQRQRALALIEQIPRKLERLAQLAPLQSQDAQASAAVQGGLRRLGTANESVLRVLQALAPSARPAEAAPAQPAEPES</sequence>
<proteinExistence type="predicted"/>
<protein>
    <submittedName>
        <fullName evidence="2">Uncharacterized protein</fullName>
    </submittedName>
</protein>
<dbReference type="RefSeq" id="WP_271428816.1">
    <property type="nucleotide sequence ID" value="NZ_JAQIPB010000006.1"/>
</dbReference>
<comment type="caution">
    <text evidence="2">The sequence shown here is derived from an EMBL/GenBank/DDBJ whole genome shotgun (WGS) entry which is preliminary data.</text>
</comment>
<feature type="region of interest" description="Disordered" evidence="1">
    <location>
        <begin position="32"/>
        <end position="64"/>
    </location>
</feature>
<name>A0AAE3SZW2_9BURK</name>
<gene>
    <name evidence="2" type="ORF">PGB34_14665</name>
</gene>
<reference evidence="2" key="1">
    <citation type="submission" date="2023-01" db="EMBL/GenBank/DDBJ databases">
        <title>Xenophilus mangrovi sp. nov., isolated from soil of Mangrove nature reserve.</title>
        <authorList>
            <person name="Xu S."/>
            <person name="Liu Z."/>
            <person name="Xu Y."/>
        </authorList>
    </citation>
    <scope>NUCLEOTIDE SEQUENCE</scope>
    <source>
        <strain evidence="2">YW8</strain>
    </source>
</reference>
<feature type="compositionally biased region" description="Acidic residues" evidence="1">
    <location>
        <begin position="47"/>
        <end position="56"/>
    </location>
</feature>
<dbReference type="Proteomes" id="UP001212602">
    <property type="component" value="Unassembled WGS sequence"/>
</dbReference>